<dbReference type="Gene3D" id="1.10.3720.10">
    <property type="entry name" value="MetI-like"/>
    <property type="match status" value="1"/>
</dbReference>
<comment type="caution">
    <text evidence="9">The sequence shown here is derived from an EMBL/GenBank/DDBJ whole genome shotgun (WGS) entry which is preliminary data.</text>
</comment>
<dbReference type="RefSeq" id="WP_108993352.1">
    <property type="nucleotide sequence ID" value="NZ_BDQX01000163.1"/>
</dbReference>
<dbReference type="SUPFAM" id="SSF161098">
    <property type="entry name" value="MetI-like"/>
    <property type="match status" value="1"/>
</dbReference>
<keyword evidence="5 7" id="KW-1133">Transmembrane helix</keyword>
<evidence type="ECO:0000256" key="6">
    <source>
        <dbReference type="ARBA" id="ARBA00023136"/>
    </source>
</evidence>
<dbReference type="AlphaFoldDB" id="A0A2R5EYG8"/>
<feature type="transmembrane region" description="Helical" evidence="7">
    <location>
        <begin position="277"/>
        <end position="298"/>
    </location>
</feature>
<evidence type="ECO:0000256" key="2">
    <source>
        <dbReference type="ARBA" id="ARBA00022448"/>
    </source>
</evidence>
<evidence type="ECO:0000313" key="9">
    <source>
        <dbReference type="EMBL" id="GBG08394.1"/>
    </source>
</evidence>
<comment type="subcellular location">
    <subcellularLocation>
        <location evidence="1 7">Cell membrane</location>
        <topology evidence="1 7">Multi-pass membrane protein</topology>
    </subcellularLocation>
</comment>
<keyword evidence="10" id="KW-1185">Reference proteome</keyword>
<keyword evidence="2 7" id="KW-0813">Transport</keyword>
<dbReference type="PANTHER" id="PTHR30193:SF41">
    <property type="entry name" value="DIACETYLCHITOBIOSE UPTAKE SYSTEM PERMEASE PROTEIN NGCF"/>
    <property type="match status" value="1"/>
</dbReference>
<dbReference type="InterPro" id="IPR000515">
    <property type="entry name" value="MetI-like"/>
</dbReference>
<dbReference type="CDD" id="cd06261">
    <property type="entry name" value="TM_PBP2"/>
    <property type="match status" value="1"/>
</dbReference>
<dbReference type="EMBL" id="BDQX01000163">
    <property type="protein sequence ID" value="GBG08394.1"/>
    <property type="molecule type" value="Genomic_DNA"/>
</dbReference>
<evidence type="ECO:0000259" key="8">
    <source>
        <dbReference type="PROSITE" id="PS50928"/>
    </source>
</evidence>
<evidence type="ECO:0000256" key="3">
    <source>
        <dbReference type="ARBA" id="ARBA00022475"/>
    </source>
</evidence>
<evidence type="ECO:0000256" key="4">
    <source>
        <dbReference type="ARBA" id="ARBA00022692"/>
    </source>
</evidence>
<feature type="transmembrane region" description="Helical" evidence="7">
    <location>
        <begin position="121"/>
        <end position="141"/>
    </location>
</feature>
<comment type="similarity">
    <text evidence="7">Belongs to the binding-protein-dependent transport system permease family.</text>
</comment>
<feature type="transmembrane region" description="Helical" evidence="7">
    <location>
        <begin position="88"/>
        <end position="109"/>
    </location>
</feature>
<dbReference type="PANTHER" id="PTHR30193">
    <property type="entry name" value="ABC TRANSPORTER PERMEASE PROTEIN"/>
    <property type="match status" value="1"/>
</dbReference>
<keyword evidence="6 7" id="KW-0472">Membrane</keyword>
<dbReference type="Pfam" id="PF00528">
    <property type="entry name" value="BPD_transp_1"/>
    <property type="match status" value="1"/>
</dbReference>
<keyword evidence="4 7" id="KW-0812">Transmembrane</keyword>
<sequence>MNERAYNIKPRSGGLWNRIWKYRTAYLFLVPSLLLLGSIKYLPFFTAFVESLFDWNGVNINTFIGLGNYEELLQDKKVAVAFANVFKISLFTLIVNLTLPMLAAVLVFRIRNIRLQNFLKVGFIVPLVVPMMVLVLLWRWLYAGDFGLINQFLDLIGLGSLKHSWLGDPSTALWAIIFVGFPWVAGLPFLLYLSGLQGISEDLFEVSQIEGVGPFRRFWSIELPLMASQIKLVLMLTLIQAFQVFEAPYVLTNGGPGITTITPALHIYDQAFNYSRFGYASSIGVAMFAILIILTVVIQKFVKNSEKIE</sequence>
<dbReference type="InterPro" id="IPR051393">
    <property type="entry name" value="ABC_transporter_permease"/>
</dbReference>
<feature type="transmembrane region" description="Helical" evidence="7">
    <location>
        <begin position="25"/>
        <end position="49"/>
    </location>
</feature>
<keyword evidence="3" id="KW-1003">Cell membrane</keyword>
<protein>
    <recommendedName>
        <fullName evidence="8">ABC transmembrane type-1 domain-containing protein</fullName>
    </recommendedName>
</protein>
<dbReference type="GO" id="GO:0055085">
    <property type="term" value="P:transmembrane transport"/>
    <property type="evidence" value="ECO:0007669"/>
    <property type="project" value="InterPro"/>
</dbReference>
<accession>A0A2R5EYG8</accession>
<evidence type="ECO:0000256" key="1">
    <source>
        <dbReference type="ARBA" id="ARBA00004651"/>
    </source>
</evidence>
<organism evidence="9 10">
    <name type="scientific">Paenibacillus agaridevorans</name>
    <dbReference type="NCBI Taxonomy" id="171404"/>
    <lineage>
        <taxon>Bacteria</taxon>
        <taxon>Bacillati</taxon>
        <taxon>Bacillota</taxon>
        <taxon>Bacilli</taxon>
        <taxon>Bacillales</taxon>
        <taxon>Paenibacillaceae</taxon>
        <taxon>Paenibacillus</taxon>
    </lineage>
</organism>
<feature type="domain" description="ABC transmembrane type-1" evidence="8">
    <location>
        <begin position="82"/>
        <end position="298"/>
    </location>
</feature>
<dbReference type="Proteomes" id="UP000245202">
    <property type="component" value="Unassembled WGS sequence"/>
</dbReference>
<feature type="transmembrane region" description="Helical" evidence="7">
    <location>
        <begin position="172"/>
        <end position="193"/>
    </location>
</feature>
<dbReference type="PROSITE" id="PS50928">
    <property type="entry name" value="ABC_TM1"/>
    <property type="match status" value="1"/>
</dbReference>
<evidence type="ECO:0000256" key="5">
    <source>
        <dbReference type="ARBA" id="ARBA00022989"/>
    </source>
</evidence>
<dbReference type="InterPro" id="IPR035906">
    <property type="entry name" value="MetI-like_sf"/>
</dbReference>
<gene>
    <name evidence="9" type="ORF">PAT3040_02975</name>
</gene>
<evidence type="ECO:0000313" key="10">
    <source>
        <dbReference type="Proteomes" id="UP000245202"/>
    </source>
</evidence>
<evidence type="ECO:0000256" key="7">
    <source>
        <dbReference type="RuleBase" id="RU363032"/>
    </source>
</evidence>
<proteinExistence type="inferred from homology"/>
<name>A0A2R5EYG8_9BACL</name>
<dbReference type="GO" id="GO:0005886">
    <property type="term" value="C:plasma membrane"/>
    <property type="evidence" value="ECO:0007669"/>
    <property type="project" value="UniProtKB-SubCell"/>
</dbReference>
<reference evidence="9 10" key="1">
    <citation type="submission" date="2017-08" db="EMBL/GenBank/DDBJ databases">
        <title>Substantial Increase in Enzyme Production by Combined Drug-Resistance Mutations in Paenibacillus agaridevorans.</title>
        <authorList>
            <person name="Tanaka Y."/>
            <person name="Funane K."/>
            <person name="Hosaka T."/>
            <person name="Shiwa Y."/>
            <person name="Fujita N."/>
            <person name="Miyazaki T."/>
            <person name="Yoshikawa H."/>
            <person name="Murakami K."/>
            <person name="Kasahara K."/>
            <person name="Inaoka T."/>
            <person name="Hiraga Y."/>
            <person name="Ochi K."/>
        </authorList>
    </citation>
    <scope>NUCLEOTIDE SEQUENCE [LARGE SCALE GENOMIC DNA]</scope>
    <source>
        <strain evidence="9 10">T-3040</strain>
    </source>
</reference>